<dbReference type="PANTHER" id="PTHR35336:SF5">
    <property type="entry name" value="ADENOSYLCOBINAMIDE AMIDOHYDROLASE"/>
    <property type="match status" value="1"/>
</dbReference>
<proteinExistence type="predicted"/>
<dbReference type="InterPro" id="IPR052209">
    <property type="entry name" value="CbiZ"/>
</dbReference>
<dbReference type="Pfam" id="PF01955">
    <property type="entry name" value="CbiZ"/>
    <property type="match status" value="1"/>
</dbReference>
<dbReference type="InterPro" id="IPR002808">
    <property type="entry name" value="AdoCbi_amidolase"/>
</dbReference>
<organism evidence="1 2">
    <name type="scientific">Methylocystis echinoides</name>
    <dbReference type="NCBI Taxonomy" id="29468"/>
    <lineage>
        <taxon>Bacteria</taxon>
        <taxon>Pseudomonadati</taxon>
        <taxon>Pseudomonadota</taxon>
        <taxon>Alphaproteobacteria</taxon>
        <taxon>Hyphomicrobiales</taxon>
        <taxon>Methylocystaceae</taxon>
        <taxon>Methylocystis</taxon>
    </lineage>
</organism>
<accession>A0A9W6GY36</accession>
<reference evidence="1" key="1">
    <citation type="journal article" date="2023" name="Int. J. Syst. Evol. Microbiol.">
        <title>Methylocystis iwaonis sp. nov., a type II methane-oxidizing bacterium from surface soil of a rice paddy field in Japan, and emended description of the genus Methylocystis (ex Whittenbury et al. 1970) Bowman et al. 1993.</title>
        <authorList>
            <person name="Kaise H."/>
            <person name="Sawadogo J.B."/>
            <person name="Alam M.S."/>
            <person name="Ueno C."/>
            <person name="Dianou D."/>
            <person name="Shinjo R."/>
            <person name="Asakawa S."/>
        </authorList>
    </citation>
    <scope>NUCLEOTIDE SEQUENCE</scope>
    <source>
        <strain evidence="1">LMG27198</strain>
    </source>
</reference>
<evidence type="ECO:0008006" key="3">
    <source>
        <dbReference type="Google" id="ProtNLM"/>
    </source>
</evidence>
<comment type="caution">
    <text evidence="1">The sequence shown here is derived from an EMBL/GenBank/DDBJ whole genome shotgun (WGS) entry which is preliminary data.</text>
</comment>
<name>A0A9W6GY36_9HYPH</name>
<protein>
    <recommendedName>
        <fullName evidence="3">Adenosylcobinamide amidohydrolase</fullName>
    </recommendedName>
</protein>
<evidence type="ECO:0000313" key="1">
    <source>
        <dbReference type="EMBL" id="GLI95103.1"/>
    </source>
</evidence>
<dbReference type="PANTHER" id="PTHR35336">
    <property type="entry name" value="ADENOSYLCOBINAMIDE AMIDOHYDROLASE"/>
    <property type="match status" value="1"/>
</dbReference>
<sequence>MLGWSTAKPGFSSATKVVWLEVHDDDLPIDVDPATFLKHKLSSRGLSEAAAFMTSREIRRHHLAQSRIGAVVASCVTTVGLSNGEMVGAPRKQKVSHAGTINTLVHVSHPLSTGALVEVISIATQARTVAILQTNDLRDGPPISGTGTDCIIVAAPDGEALDDCAGLHTDSGEAIGAAVYQATHAGAMAWYADIAPKEQR</sequence>
<dbReference type="Proteomes" id="UP001144323">
    <property type="component" value="Unassembled WGS sequence"/>
</dbReference>
<keyword evidence="2" id="KW-1185">Reference proteome</keyword>
<gene>
    <name evidence="1" type="ORF">LMG27198_40950</name>
</gene>
<dbReference type="AlphaFoldDB" id="A0A9W6GY36"/>
<dbReference type="EMBL" id="BSEC01000002">
    <property type="protein sequence ID" value="GLI95103.1"/>
    <property type="molecule type" value="Genomic_DNA"/>
</dbReference>
<evidence type="ECO:0000313" key="2">
    <source>
        <dbReference type="Proteomes" id="UP001144323"/>
    </source>
</evidence>